<protein>
    <submittedName>
        <fullName evidence="1">Uncharacterized protein</fullName>
    </submittedName>
</protein>
<organism evidence="1 2">
    <name type="scientific">Mortierella alpina</name>
    <name type="common">Oleaginous fungus</name>
    <name type="synonym">Mortierella renispora</name>
    <dbReference type="NCBI Taxonomy" id="64518"/>
    <lineage>
        <taxon>Eukaryota</taxon>
        <taxon>Fungi</taxon>
        <taxon>Fungi incertae sedis</taxon>
        <taxon>Mucoromycota</taxon>
        <taxon>Mortierellomycotina</taxon>
        <taxon>Mortierellomycetes</taxon>
        <taxon>Mortierellales</taxon>
        <taxon>Mortierellaceae</taxon>
        <taxon>Mortierella</taxon>
    </lineage>
</organism>
<evidence type="ECO:0000313" key="1">
    <source>
        <dbReference type="EMBL" id="KAG9323036.1"/>
    </source>
</evidence>
<comment type="caution">
    <text evidence="1">The sequence shown here is derived from an EMBL/GenBank/DDBJ whole genome shotgun (WGS) entry which is preliminary data.</text>
</comment>
<sequence>MATFYSLAFVFSCEDMKMKPNEIQPSAALAIAQDHYNALATGVLFEGVNTADPDADKVGVFRDYRNHADAVASILLYCAEETSFHPAGGRSDTPEAYFDFIQKAASFPAFYFLGTEDRQYTLDLNGDREQFLDQVTEKYRLESTFADPDRIRSSFQTLVPRTIDHPSKRSWLLSLITLNKQMGTDNVTFSMAHVRLTMSRDEKSGIATIDRQAASMTLSCYSVMGRYISFYSDELARYIEKGSVDQLIRTLSSSKSQSGAAKGASKGMVQDTFALL</sequence>
<evidence type="ECO:0000313" key="2">
    <source>
        <dbReference type="Proteomes" id="UP000717515"/>
    </source>
</evidence>
<gene>
    <name evidence="1" type="ORF">KVV02_001691</name>
</gene>
<dbReference type="EMBL" id="JAIFTL010000118">
    <property type="protein sequence ID" value="KAG9323036.1"/>
    <property type="molecule type" value="Genomic_DNA"/>
</dbReference>
<accession>A0A9P8A602</accession>
<dbReference type="AlphaFoldDB" id="A0A9P8A602"/>
<reference evidence="1" key="1">
    <citation type="submission" date="2021-07" db="EMBL/GenBank/DDBJ databases">
        <title>Draft genome of Mortierella alpina, strain LL118, isolated from an aspen leaf litter sample.</title>
        <authorList>
            <person name="Yang S."/>
            <person name="Vinatzer B.A."/>
        </authorList>
    </citation>
    <scope>NUCLEOTIDE SEQUENCE</scope>
    <source>
        <strain evidence="1">LL118</strain>
    </source>
</reference>
<dbReference type="Proteomes" id="UP000717515">
    <property type="component" value="Unassembled WGS sequence"/>
</dbReference>
<name>A0A9P8A602_MORAP</name>
<proteinExistence type="predicted"/>